<organism evidence="6 7">
    <name type="scientific">Paenibacillus cremeus</name>
    <dbReference type="NCBI Taxonomy" id="2163881"/>
    <lineage>
        <taxon>Bacteria</taxon>
        <taxon>Bacillati</taxon>
        <taxon>Bacillota</taxon>
        <taxon>Bacilli</taxon>
        <taxon>Bacillales</taxon>
        <taxon>Paenibacillaceae</taxon>
        <taxon>Paenibacillus</taxon>
    </lineage>
</organism>
<evidence type="ECO:0000256" key="2">
    <source>
        <dbReference type="ARBA" id="ARBA00023125"/>
    </source>
</evidence>
<evidence type="ECO:0000256" key="1">
    <source>
        <dbReference type="ARBA" id="ARBA00023015"/>
    </source>
</evidence>
<comment type="caution">
    <text evidence="6">The sequence shown here is derived from an EMBL/GenBank/DDBJ whole genome shotgun (WGS) entry which is preliminary data.</text>
</comment>
<feature type="domain" description="HTH araC/xylS-type" evidence="5">
    <location>
        <begin position="194"/>
        <end position="292"/>
    </location>
</feature>
<dbReference type="InterPro" id="IPR014710">
    <property type="entry name" value="RmlC-like_jellyroll"/>
</dbReference>
<evidence type="ECO:0000313" key="6">
    <source>
        <dbReference type="EMBL" id="TVY10235.1"/>
    </source>
</evidence>
<keyword evidence="3" id="KW-0804">Transcription</keyword>
<proteinExistence type="predicted"/>
<evidence type="ECO:0000259" key="5">
    <source>
        <dbReference type="PROSITE" id="PS01124"/>
    </source>
</evidence>
<dbReference type="Gene3D" id="2.60.120.10">
    <property type="entry name" value="Jelly Rolls"/>
    <property type="match status" value="1"/>
</dbReference>
<dbReference type="GO" id="GO:0003700">
    <property type="term" value="F:DNA-binding transcription factor activity"/>
    <property type="evidence" value="ECO:0007669"/>
    <property type="project" value="InterPro"/>
</dbReference>
<dbReference type="PRINTS" id="PR00032">
    <property type="entry name" value="HTHARAC"/>
</dbReference>
<feature type="region of interest" description="Disordered" evidence="4">
    <location>
        <begin position="1"/>
        <end position="21"/>
    </location>
</feature>
<dbReference type="PROSITE" id="PS01124">
    <property type="entry name" value="HTH_ARAC_FAMILY_2"/>
    <property type="match status" value="1"/>
</dbReference>
<dbReference type="OrthoDB" id="241790at2"/>
<dbReference type="InterPro" id="IPR009057">
    <property type="entry name" value="Homeodomain-like_sf"/>
</dbReference>
<evidence type="ECO:0000256" key="3">
    <source>
        <dbReference type="ARBA" id="ARBA00023163"/>
    </source>
</evidence>
<evidence type="ECO:0000256" key="4">
    <source>
        <dbReference type="SAM" id="MobiDB-lite"/>
    </source>
</evidence>
<dbReference type="GO" id="GO:0043565">
    <property type="term" value="F:sequence-specific DNA binding"/>
    <property type="evidence" value="ECO:0007669"/>
    <property type="project" value="InterPro"/>
</dbReference>
<name>A0A559KDN4_9BACL</name>
<reference evidence="6 7" key="1">
    <citation type="submission" date="2019-07" db="EMBL/GenBank/DDBJ databases">
        <authorList>
            <person name="Kim J."/>
        </authorList>
    </citation>
    <scope>NUCLEOTIDE SEQUENCE [LARGE SCALE GENOMIC DNA]</scope>
    <source>
        <strain evidence="6 7">JC52</strain>
    </source>
</reference>
<dbReference type="AlphaFoldDB" id="A0A559KDN4"/>
<keyword evidence="1" id="KW-0805">Transcription regulation</keyword>
<protein>
    <submittedName>
        <fullName evidence="6">Helix-turn-helix domain-containing protein</fullName>
    </submittedName>
</protein>
<dbReference type="PROSITE" id="PS00041">
    <property type="entry name" value="HTH_ARAC_FAMILY_1"/>
    <property type="match status" value="1"/>
</dbReference>
<dbReference type="Pfam" id="PF12833">
    <property type="entry name" value="HTH_18"/>
    <property type="match status" value="1"/>
</dbReference>
<dbReference type="InterPro" id="IPR003313">
    <property type="entry name" value="AraC-bd"/>
</dbReference>
<keyword evidence="7" id="KW-1185">Reference proteome</keyword>
<evidence type="ECO:0000313" key="7">
    <source>
        <dbReference type="Proteomes" id="UP000317036"/>
    </source>
</evidence>
<dbReference type="InterPro" id="IPR018062">
    <property type="entry name" value="HTH_AraC-typ_CS"/>
</dbReference>
<dbReference type="InterPro" id="IPR037923">
    <property type="entry name" value="HTH-like"/>
</dbReference>
<accession>A0A559KDN4</accession>
<dbReference type="Pfam" id="PF02311">
    <property type="entry name" value="AraC_binding"/>
    <property type="match status" value="1"/>
</dbReference>
<dbReference type="Proteomes" id="UP000317036">
    <property type="component" value="Unassembled WGS sequence"/>
</dbReference>
<feature type="compositionally biased region" description="Polar residues" evidence="4">
    <location>
        <begin position="12"/>
        <end position="21"/>
    </location>
</feature>
<dbReference type="InterPro" id="IPR020449">
    <property type="entry name" value="Tscrpt_reg_AraC-type_HTH"/>
</dbReference>
<dbReference type="SUPFAM" id="SSF51215">
    <property type="entry name" value="Regulatory protein AraC"/>
    <property type="match status" value="1"/>
</dbReference>
<dbReference type="SMART" id="SM00342">
    <property type="entry name" value="HTH_ARAC"/>
    <property type="match status" value="1"/>
</dbReference>
<keyword evidence="2" id="KW-0238">DNA-binding</keyword>
<gene>
    <name evidence="6" type="ORF">FPZ49_09200</name>
</gene>
<dbReference type="SUPFAM" id="SSF46689">
    <property type="entry name" value="Homeodomain-like"/>
    <property type="match status" value="2"/>
</dbReference>
<dbReference type="PANTHER" id="PTHR43280:SF2">
    <property type="entry name" value="HTH-TYPE TRANSCRIPTIONAL REGULATOR EXSA"/>
    <property type="match status" value="1"/>
</dbReference>
<sequence length="295" mass="34330">MDRFKGVEGMRSGNQQPRRLTNDQFLSPSAPFHIYHQLVRERWELHWHEFYELCFVIGGSGTNILNGEPHRLAPGSMFLLTPADFHEIYPDDGGRIELFNVVFKEGCVDEAIHELLFRDLAELAVRFEAEQASGMEAEFRRIWKEAMEPRTGGAMVVRGTLERILIELVRECERQTLEFRKLGESGSTLYPTVHRALVYMHHHFRSPLTLEDAAGQAQLHPNYFSECFRKMTGHSFQQYLLDLRLTFARSLLTASDLPVTEICHASGFNTLTHFERVFKRRFGQSPRHYMRKSQR</sequence>
<dbReference type="EMBL" id="VNJI01000009">
    <property type="protein sequence ID" value="TVY10235.1"/>
    <property type="molecule type" value="Genomic_DNA"/>
</dbReference>
<dbReference type="InterPro" id="IPR018060">
    <property type="entry name" value="HTH_AraC"/>
</dbReference>
<dbReference type="Gene3D" id="1.10.10.60">
    <property type="entry name" value="Homeodomain-like"/>
    <property type="match status" value="2"/>
</dbReference>
<dbReference type="PANTHER" id="PTHR43280">
    <property type="entry name" value="ARAC-FAMILY TRANSCRIPTIONAL REGULATOR"/>
    <property type="match status" value="1"/>
</dbReference>